<reference evidence="7 8" key="2">
    <citation type="journal article" date="2012" name="Stand. Genomic Sci.">
        <title>Complete genome sequence of the moderately thermophilic mineral-sulfide-oxidizing firmicute Sulfobacillus acidophilus type strain (NAL(T)).</title>
        <authorList>
            <person name="Anderson I."/>
            <person name="Chertkov O."/>
            <person name="Chen A."/>
            <person name="Saunders E."/>
            <person name="Lapidus A."/>
            <person name="Nolan M."/>
            <person name="Lucas S."/>
            <person name="Hammon N."/>
            <person name="Deshpande S."/>
            <person name="Cheng J.F."/>
            <person name="Han C."/>
            <person name="Tapia R."/>
            <person name="Goodwin L.A."/>
            <person name="Pitluck S."/>
            <person name="Liolios K."/>
            <person name="Pagani I."/>
            <person name="Ivanova N."/>
            <person name="Mikhailova N."/>
            <person name="Pati A."/>
            <person name="Palaniappan K."/>
            <person name="Land M."/>
            <person name="Pan C."/>
            <person name="Rohde M."/>
            <person name="Pukall R."/>
            <person name="Goker M."/>
            <person name="Detter J.C."/>
            <person name="Woyke T."/>
            <person name="Bristow J."/>
            <person name="Eisen J.A."/>
            <person name="Markowitz V."/>
            <person name="Hugenholtz P."/>
            <person name="Kyrpides N.C."/>
            <person name="Klenk H.P."/>
            <person name="Mavromatis K."/>
        </authorList>
    </citation>
    <scope>NUCLEOTIDE SEQUENCE [LARGE SCALE GENOMIC DNA]</scope>
    <source>
        <strain evidence="8">ATCC 700253 / DSM 10332 / NAL</strain>
    </source>
</reference>
<dbReference type="PROSITE" id="PS51379">
    <property type="entry name" value="4FE4S_FER_2"/>
    <property type="match status" value="2"/>
</dbReference>
<dbReference type="Pfam" id="PF14697">
    <property type="entry name" value="Fer4_21"/>
    <property type="match status" value="1"/>
</dbReference>
<dbReference type="InterPro" id="IPR017900">
    <property type="entry name" value="4Fe4S_Fe_S_CS"/>
</dbReference>
<sequence>MSTWTLTVPTVNHERCVGCELCTRACGVTHAINLNLEHNWVEVSEELCWACGACTRMCPFSAITLPDWVEPNKALRDAIYARTRKPKKRHDAPEPLTAETDLTESLS</sequence>
<evidence type="ECO:0000259" key="6">
    <source>
        <dbReference type="PROSITE" id="PS51379"/>
    </source>
</evidence>
<evidence type="ECO:0000256" key="1">
    <source>
        <dbReference type="ARBA" id="ARBA00022485"/>
    </source>
</evidence>
<dbReference type="AlphaFoldDB" id="G8TX75"/>
<dbReference type="PANTHER" id="PTHR43687">
    <property type="entry name" value="ADENYLYLSULFATE REDUCTASE, BETA SUBUNIT"/>
    <property type="match status" value="1"/>
</dbReference>
<accession>G8TX75</accession>
<keyword evidence="1" id="KW-0004">4Fe-4S</keyword>
<evidence type="ECO:0000256" key="4">
    <source>
        <dbReference type="ARBA" id="ARBA00023014"/>
    </source>
</evidence>
<keyword evidence="4" id="KW-0411">Iron-sulfur</keyword>
<dbReference type="STRING" id="679936.Sulac_2615"/>
<evidence type="ECO:0000313" key="8">
    <source>
        <dbReference type="Proteomes" id="UP000005439"/>
    </source>
</evidence>
<dbReference type="GO" id="GO:0046872">
    <property type="term" value="F:metal ion binding"/>
    <property type="evidence" value="ECO:0007669"/>
    <property type="project" value="UniProtKB-KW"/>
</dbReference>
<dbReference type="Gene3D" id="3.30.70.20">
    <property type="match status" value="1"/>
</dbReference>
<proteinExistence type="predicted"/>
<protein>
    <submittedName>
        <fullName evidence="7">4Fe-4S ferredoxin iron-sulfur binding domain-containing protein</fullName>
    </submittedName>
</protein>
<gene>
    <name evidence="7" type="ordered locus">Sulac_2615</name>
</gene>
<feature type="region of interest" description="Disordered" evidence="5">
    <location>
        <begin position="83"/>
        <end position="107"/>
    </location>
</feature>
<reference evidence="8" key="1">
    <citation type="submission" date="2011-12" db="EMBL/GenBank/DDBJ databases">
        <title>The complete genome of chromosome of Sulfobacillus acidophilus DSM 10332.</title>
        <authorList>
            <person name="Lucas S."/>
            <person name="Han J."/>
            <person name="Lapidus A."/>
            <person name="Bruce D."/>
            <person name="Goodwin L."/>
            <person name="Pitluck S."/>
            <person name="Peters L."/>
            <person name="Kyrpides N."/>
            <person name="Mavromatis K."/>
            <person name="Ivanova N."/>
            <person name="Mikhailova N."/>
            <person name="Chertkov O."/>
            <person name="Saunders E."/>
            <person name="Detter J.C."/>
            <person name="Tapia R."/>
            <person name="Han C."/>
            <person name="Land M."/>
            <person name="Hauser L."/>
            <person name="Markowitz V."/>
            <person name="Cheng J.-F."/>
            <person name="Hugenholtz P."/>
            <person name="Woyke T."/>
            <person name="Wu D."/>
            <person name="Pukall R."/>
            <person name="Gehrich-Schroeter G."/>
            <person name="Schneider S."/>
            <person name="Klenk H.-P."/>
            <person name="Eisen J.A."/>
        </authorList>
    </citation>
    <scope>NUCLEOTIDE SEQUENCE [LARGE SCALE GENOMIC DNA]</scope>
    <source>
        <strain evidence="8">ATCC 700253 / DSM 10332 / NAL</strain>
    </source>
</reference>
<feature type="domain" description="4Fe-4S ferredoxin-type" evidence="6">
    <location>
        <begin position="7"/>
        <end position="37"/>
    </location>
</feature>
<dbReference type="PANTHER" id="PTHR43687:SF1">
    <property type="entry name" value="FERREDOXIN III"/>
    <property type="match status" value="1"/>
</dbReference>
<keyword evidence="3" id="KW-0408">Iron</keyword>
<dbReference type="HOGENOM" id="CLU_2208689_0_0_9"/>
<dbReference type="InterPro" id="IPR017896">
    <property type="entry name" value="4Fe4S_Fe-S-bd"/>
</dbReference>
<evidence type="ECO:0000313" key="7">
    <source>
        <dbReference type="EMBL" id="AEW06077.1"/>
    </source>
</evidence>
<name>G8TX75_SULAD</name>
<evidence type="ECO:0000256" key="5">
    <source>
        <dbReference type="SAM" id="MobiDB-lite"/>
    </source>
</evidence>
<dbReference type="SUPFAM" id="SSF54862">
    <property type="entry name" value="4Fe-4S ferredoxins"/>
    <property type="match status" value="1"/>
</dbReference>
<dbReference type="PROSITE" id="PS00198">
    <property type="entry name" value="4FE4S_FER_1"/>
    <property type="match status" value="1"/>
</dbReference>
<feature type="domain" description="4Fe-4S ferredoxin-type" evidence="6">
    <location>
        <begin position="39"/>
        <end position="68"/>
    </location>
</feature>
<evidence type="ECO:0000256" key="3">
    <source>
        <dbReference type="ARBA" id="ARBA00023004"/>
    </source>
</evidence>
<dbReference type="PATRIC" id="fig|679936.5.peg.2706"/>
<dbReference type="EMBL" id="CP003179">
    <property type="protein sequence ID" value="AEW06077.1"/>
    <property type="molecule type" value="Genomic_DNA"/>
</dbReference>
<evidence type="ECO:0000256" key="2">
    <source>
        <dbReference type="ARBA" id="ARBA00022723"/>
    </source>
</evidence>
<organism evidence="7 8">
    <name type="scientific">Sulfobacillus acidophilus (strain ATCC 700253 / DSM 10332 / NAL)</name>
    <dbReference type="NCBI Taxonomy" id="679936"/>
    <lineage>
        <taxon>Bacteria</taxon>
        <taxon>Bacillati</taxon>
        <taxon>Bacillota</taxon>
        <taxon>Clostridia</taxon>
        <taxon>Eubacteriales</taxon>
        <taxon>Clostridiales Family XVII. Incertae Sedis</taxon>
        <taxon>Sulfobacillus</taxon>
    </lineage>
</organism>
<dbReference type="KEGG" id="sap:Sulac_2615"/>
<keyword evidence="8" id="KW-1185">Reference proteome</keyword>
<dbReference type="Proteomes" id="UP000005439">
    <property type="component" value="Chromosome"/>
</dbReference>
<dbReference type="GO" id="GO:0051539">
    <property type="term" value="F:4 iron, 4 sulfur cluster binding"/>
    <property type="evidence" value="ECO:0007669"/>
    <property type="project" value="UniProtKB-KW"/>
</dbReference>
<dbReference type="InterPro" id="IPR050572">
    <property type="entry name" value="Fe-S_Ferredoxin"/>
</dbReference>
<keyword evidence="2" id="KW-0479">Metal-binding</keyword>